<evidence type="ECO:0000259" key="2">
    <source>
        <dbReference type="PROSITE" id="PS50987"/>
    </source>
</evidence>
<dbReference type="InterPro" id="IPR023393">
    <property type="entry name" value="START-like_dom_sf"/>
</dbReference>
<sequence>MDRMFRALADATRRDIVRRTLHAEATVSELAESYAMSFAAVQKHVAVLEEAGLVTKHPHGRQRIVRGNPDAIRRAQSLLDQFEAIWRSRVDRLDALLESDPPARPTERLAMPVTAVEKDLDALTLTIVADFAASPERVWEAYTDPRQLERFWGPPTYPATFTRHDVAPGGRSTYAMTGPEGDSHGGYWEWTAVEAPRSFEVVDGFLGDDGAPNTELPTVRMRFDFAGTAGGTRVTTTSFFGSLEQLEQLVAMGMEEGTKQAMAQIDDVLADLASFAAGRDAEAQILSDTQVRVSRIIRGSVEQVWRAHNDADLMRQWLLGPDGWTMPVCEVATSVGGSYRYEWEKEGGGDRFGFTGELLESEPPRRAVTTEAMIGLDAPATLNELTLTPRAGGTLLTLVITYANAEMRDAVLATGMVGGMETSYARLESVLASADAREPVAAH</sequence>
<gene>
    <name evidence="3" type="ORF">GCM10025866_31180</name>
</gene>
<dbReference type="InterPro" id="IPR036388">
    <property type="entry name" value="WH-like_DNA-bd_sf"/>
</dbReference>
<evidence type="ECO:0000256" key="1">
    <source>
        <dbReference type="ARBA" id="ARBA00006817"/>
    </source>
</evidence>
<dbReference type="Gene3D" id="1.10.10.10">
    <property type="entry name" value="Winged helix-like DNA-binding domain superfamily/Winged helix DNA-binding domain"/>
    <property type="match status" value="1"/>
</dbReference>
<dbReference type="CDD" id="cd00090">
    <property type="entry name" value="HTH_ARSR"/>
    <property type="match status" value="1"/>
</dbReference>
<organism evidence="3 4">
    <name type="scientific">Naasia aerilata</name>
    <dbReference type="NCBI Taxonomy" id="1162966"/>
    <lineage>
        <taxon>Bacteria</taxon>
        <taxon>Bacillati</taxon>
        <taxon>Actinomycetota</taxon>
        <taxon>Actinomycetes</taxon>
        <taxon>Micrococcales</taxon>
        <taxon>Microbacteriaceae</taxon>
        <taxon>Naasia</taxon>
    </lineage>
</organism>
<evidence type="ECO:0000313" key="4">
    <source>
        <dbReference type="Proteomes" id="UP001321498"/>
    </source>
</evidence>
<dbReference type="InterPro" id="IPR013538">
    <property type="entry name" value="ASHA1/2-like_C"/>
</dbReference>
<dbReference type="InterPro" id="IPR001845">
    <property type="entry name" value="HTH_ArsR_DNA-bd_dom"/>
</dbReference>
<dbReference type="PROSITE" id="PS50987">
    <property type="entry name" value="HTH_ARSR_2"/>
    <property type="match status" value="1"/>
</dbReference>
<keyword evidence="4" id="KW-1185">Reference proteome</keyword>
<comment type="similarity">
    <text evidence="1">Belongs to the AHA1 family.</text>
</comment>
<dbReference type="PANTHER" id="PTHR38600">
    <property type="entry name" value="TRANSCRIPTIONAL REGULATORY PROTEIN"/>
    <property type="match status" value="1"/>
</dbReference>
<dbReference type="PANTHER" id="PTHR38600:SF2">
    <property type="entry name" value="SLL0088 PROTEIN"/>
    <property type="match status" value="1"/>
</dbReference>
<dbReference type="SMART" id="SM00418">
    <property type="entry name" value="HTH_ARSR"/>
    <property type="match status" value="1"/>
</dbReference>
<dbReference type="Pfam" id="PF12840">
    <property type="entry name" value="HTH_20"/>
    <property type="match status" value="1"/>
</dbReference>
<dbReference type="NCBIfam" id="NF033788">
    <property type="entry name" value="HTH_metalloreg"/>
    <property type="match status" value="1"/>
</dbReference>
<protein>
    <recommendedName>
        <fullName evidence="2">HTH arsR-type domain-containing protein</fullName>
    </recommendedName>
</protein>
<dbReference type="Pfam" id="PF08327">
    <property type="entry name" value="AHSA1"/>
    <property type="match status" value="2"/>
</dbReference>
<feature type="domain" description="HTH arsR-type" evidence="2">
    <location>
        <begin position="1"/>
        <end position="87"/>
    </location>
</feature>
<dbReference type="SUPFAM" id="SSF46785">
    <property type="entry name" value="Winged helix' DNA-binding domain"/>
    <property type="match status" value="1"/>
</dbReference>
<dbReference type="CDD" id="cd07814">
    <property type="entry name" value="SRPBCC_CalC_Aha1-like"/>
    <property type="match status" value="1"/>
</dbReference>
<accession>A0ABN6XQB7</accession>
<proteinExistence type="inferred from homology"/>
<dbReference type="EMBL" id="AP027731">
    <property type="protein sequence ID" value="BDZ47209.1"/>
    <property type="molecule type" value="Genomic_DNA"/>
</dbReference>
<dbReference type="Gene3D" id="3.30.530.20">
    <property type="match status" value="2"/>
</dbReference>
<name>A0ABN6XQB7_9MICO</name>
<evidence type="ECO:0000313" key="3">
    <source>
        <dbReference type="EMBL" id="BDZ47209.1"/>
    </source>
</evidence>
<reference evidence="4" key="1">
    <citation type="journal article" date="2019" name="Int. J. Syst. Evol. Microbiol.">
        <title>The Global Catalogue of Microorganisms (GCM) 10K type strain sequencing project: providing services to taxonomists for standard genome sequencing and annotation.</title>
        <authorList>
            <consortium name="The Broad Institute Genomics Platform"/>
            <consortium name="The Broad Institute Genome Sequencing Center for Infectious Disease"/>
            <person name="Wu L."/>
            <person name="Ma J."/>
        </authorList>
    </citation>
    <scope>NUCLEOTIDE SEQUENCE [LARGE SCALE GENOMIC DNA]</scope>
    <source>
        <strain evidence="4">NBRC 108725</strain>
    </source>
</reference>
<dbReference type="InterPro" id="IPR011991">
    <property type="entry name" value="ArsR-like_HTH"/>
</dbReference>
<dbReference type="SUPFAM" id="SSF55961">
    <property type="entry name" value="Bet v1-like"/>
    <property type="match status" value="2"/>
</dbReference>
<dbReference type="InterPro" id="IPR036390">
    <property type="entry name" value="WH_DNA-bd_sf"/>
</dbReference>
<dbReference type="Proteomes" id="UP001321498">
    <property type="component" value="Chromosome"/>
</dbReference>